<accession>A0A438KGD4</accession>
<dbReference type="EMBL" id="QGNW01000007">
    <property type="protein sequence ID" value="RVX20254.1"/>
    <property type="molecule type" value="Genomic_DNA"/>
</dbReference>
<evidence type="ECO:0000313" key="1">
    <source>
        <dbReference type="EMBL" id="RVW54382.1"/>
    </source>
</evidence>
<reference evidence="2 3" key="1">
    <citation type="journal article" date="2018" name="PLoS Genet.">
        <title>Population sequencing reveals clonal diversity and ancestral inbreeding in the grapevine cultivar Chardonnay.</title>
        <authorList>
            <person name="Roach M.J."/>
            <person name="Johnson D.L."/>
            <person name="Bohlmann J."/>
            <person name="van Vuuren H.J."/>
            <person name="Jones S.J."/>
            <person name="Pretorius I.S."/>
            <person name="Schmidt S.A."/>
            <person name="Borneman A.R."/>
        </authorList>
    </citation>
    <scope>NUCLEOTIDE SEQUENCE [LARGE SCALE GENOMIC DNA]</scope>
    <source>
        <strain evidence="3">cv. Chardonnay</strain>
        <strain evidence="2">I10V1</strain>
        <tissue evidence="2">Leaf</tissue>
    </source>
</reference>
<dbReference type="EMBL" id="QGNW01001128">
    <property type="protein sequence ID" value="RVW54382.1"/>
    <property type="molecule type" value="Genomic_DNA"/>
</dbReference>
<name>A0A438KGD4_VITVI</name>
<dbReference type="Proteomes" id="UP000288805">
    <property type="component" value="Unassembled WGS sequence"/>
</dbReference>
<comment type="caution">
    <text evidence="2">The sequence shown here is derived from an EMBL/GenBank/DDBJ whole genome shotgun (WGS) entry which is preliminary data.</text>
</comment>
<dbReference type="AlphaFoldDB" id="A0A438KGD4"/>
<sequence length="113" mass="11850">MIGGSSSTIYENSALVATEAAKVAANATANAGGQGISKKAGARTSKSLSALSVHSENFTLWIINSGAFDHMRSLSNLFSTYSPCPDLCSGKTIGSAKEIDELYYLVEDPIKSR</sequence>
<organism evidence="2 3">
    <name type="scientific">Vitis vinifera</name>
    <name type="common">Grape</name>
    <dbReference type="NCBI Taxonomy" id="29760"/>
    <lineage>
        <taxon>Eukaryota</taxon>
        <taxon>Viridiplantae</taxon>
        <taxon>Streptophyta</taxon>
        <taxon>Embryophyta</taxon>
        <taxon>Tracheophyta</taxon>
        <taxon>Spermatophyta</taxon>
        <taxon>Magnoliopsida</taxon>
        <taxon>eudicotyledons</taxon>
        <taxon>Gunneridae</taxon>
        <taxon>Pentapetalae</taxon>
        <taxon>rosids</taxon>
        <taxon>Vitales</taxon>
        <taxon>Vitaceae</taxon>
        <taxon>Viteae</taxon>
        <taxon>Vitis</taxon>
    </lineage>
</organism>
<protein>
    <submittedName>
        <fullName evidence="2">Uncharacterized protein</fullName>
    </submittedName>
</protein>
<evidence type="ECO:0000313" key="3">
    <source>
        <dbReference type="Proteomes" id="UP000288805"/>
    </source>
</evidence>
<gene>
    <name evidence="2" type="ORF">CK203_004900</name>
    <name evidence="1" type="ORF">CK203_068475</name>
</gene>
<proteinExistence type="predicted"/>
<evidence type="ECO:0000313" key="2">
    <source>
        <dbReference type="EMBL" id="RVX20254.1"/>
    </source>
</evidence>